<proteinExistence type="inferred from homology"/>
<keyword evidence="2" id="KW-0812">Transmembrane</keyword>
<keyword evidence="2" id="KW-0472">Membrane</keyword>
<dbReference type="InterPro" id="IPR010131">
    <property type="entry name" value="MdtP/NodT-like"/>
</dbReference>
<keyword evidence="4" id="KW-1185">Reference proteome</keyword>
<comment type="similarity">
    <text evidence="1 2">Belongs to the outer membrane factor (OMF) (TC 1.B.17) family.</text>
</comment>
<dbReference type="Pfam" id="PF02321">
    <property type="entry name" value="OEP"/>
    <property type="match status" value="2"/>
</dbReference>
<comment type="subcellular location">
    <subcellularLocation>
        <location evidence="2">Cell outer membrane</location>
        <topology evidence="2">Lipid-anchor</topology>
    </subcellularLocation>
</comment>
<dbReference type="InterPro" id="IPR003423">
    <property type="entry name" value="OMP_efflux"/>
</dbReference>
<dbReference type="NCBIfam" id="TIGR01845">
    <property type="entry name" value="outer_NodT"/>
    <property type="match status" value="1"/>
</dbReference>
<feature type="signal peptide" evidence="2">
    <location>
        <begin position="1"/>
        <end position="23"/>
    </location>
</feature>
<name>A0ABS5ZHK5_9GAMM</name>
<organism evidence="3 4">
    <name type="scientific">Zooshikella harenae</name>
    <dbReference type="NCBI Taxonomy" id="2827238"/>
    <lineage>
        <taxon>Bacteria</taxon>
        <taxon>Pseudomonadati</taxon>
        <taxon>Pseudomonadota</taxon>
        <taxon>Gammaproteobacteria</taxon>
        <taxon>Oceanospirillales</taxon>
        <taxon>Zooshikellaceae</taxon>
        <taxon>Zooshikella</taxon>
    </lineage>
</organism>
<evidence type="ECO:0000256" key="1">
    <source>
        <dbReference type="ARBA" id="ARBA00007613"/>
    </source>
</evidence>
<evidence type="ECO:0000313" key="3">
    <source>
        <dbReference type="EMBL" id="MBU2713522.1"/>
    </source>
</evidence>
<comment type="caution">
    <text evidence="3">The sequence shown here is derived from an EMBL/GenBank/DDBJ whole genome shotgun (WGS) entry which is preliminary data.</text>
</comment>
<dbReference type="PANTHER" id="PTHR30203:SF32">
    <property type="entry name" value="CATION EFFLUX SYSTEM PROTEIN CUSC"/>
    <property type="match status" value="1"/>
</dbReference>
<reference evidence="3 4" key="1">
    <citation type="submission" date="2021-04" db="EMBL/GenBank/DDBJ databases">
        <authorList>
            <person name="Pira H."/>
            <person name="Risdian C."/>
            <person name="Wink J."/>
        </authorList>
    </citation>
    <scope>NUCLEOTIDE SEQUENCE [LARGE SCALE GENOMIC DNA]</scope>
    <source>
        <strain evidence="3 4">WH53</strain>
    </source>
</reference>
<sequence>MRPLYKVCSMLPTLTLAGCISLAPDYQRPESPVTTEWRDTKAAQQGSGVTTKHNDVASINWQNHFQNPKLRQVVSLALENNRDLRIALLNIEQARAQYGIQQADLWPSISISGNKTASRTPASNNSGSATISHQYEAGVGFSSYELDLFGRIRSLEDEALQSFLSTVETQRSTRISLIAEVANSWLTLATNLKLQALAQQTLNSQLSTLKLTQKMYNQGVASKLDLTQVQSSVESARVDVVAYQSQVAQDRNALELLVGSRIEDTLLPSTQLNKPIALAPIPANLNSNVLLKRPDVLAAEHSLKAANANIGAARAAFFPSISLTASAGQSSNQLNDLFNSNNRTWSFTPSISLPIFNAGSLKASLKESKIKRDIAVAEYEQTIQTAFKEVADVLTIRASLDAQMKAQKALVKANSSSFSLSTSRYRNGLDSYLDALDSQRELYSAQKSLILLQLTEYSNRVTLFKVLGGGADA</sequence>
<evidence type="ECO:0000256" key="2">
    <source>
        <dbReference type="RuleBase" id="RU362097"/>
    </source>
</evidence>
<dbReference type="SUPFAM" id="SSF56954">
    <property type="entry name" value="Outer membrane efflux proteins (OEP)"/>
    <property type="match status" value="1"/>
</dbReference>
<protein>
    <submittedName>
        <fullName evidence="3">Efflux transporter outer membrane subunit</fullName>
    </submittedName>
</protein>
<gene>
    <name evidence="3" type="ORF">KCG35_20900</name>
</gene>
<dbReference type="Gene3D" id="1.20.1600.10">
    <property type="entry name" value="Outer membrane efflux proteins (OEP)"/>
    <property type="match status" value="1"/>
</dbReference>
<keyword evidence="2" id="KW-1134">Transmembrane beta strand</keyword>
<keyword evidence="2" id="KW-0449">Lipoprotein</keyword>
<feature type="chain" id="PRO_5044981040" evidence="2">
    <location>
        <begin position="24"/>
        <end position="473"/>
    </location>
</feature>
<dbReference type="PROSITE" id="PS51257">
    <property type="entry name" value="PROKAR_LIPOPROTEIN"/>
    <property type="match status" value="1"/>
</dbReference>
<dbReference type="Gene3D" id="2.20.200.10">
    <property type="entry name" value="Outer membrane efflux proteins (OEP)"/>
    <property type="match status" value="1"/>
</dbReference>
<evidence type="ECO:0000313" key="4">
    <source>
        <dbReference type="Proteomes" id="UP000690515"/>
    </source>
</evidence>
<accession>A0ABS5ZHK5</accession>
<keyword evidence="2" id="KW-0732">Signal</keyword>
<keyword evidence="2" id="KW-0564">Palmitate</keyword>
<dbReference type="Proteomes" id="UP000690515">
    <property type="component" value="Unassembled WGS sequence"/>
</dbReference>
<dbReference type="PANTHER" id="PTHR30203">
    <property type="entry name" value="OUTER MEMBRANE CATION EFFLUX PROTEIN"/>
    <property type="match status" value="1"/>
</dbReference>
<dbReference type="EMBL" id="JAGSOY010000085">
    <property type="protein sequence ID" value="MBU2713522.1"/>
    <property type="molecule type" value="Genomic_DNA"/>
</dbReference>